<dbReference type="FunFam" id="1.10.730.10:FF:000008">
    <property type="entry name" value="Arginine--tRNA ligase"/>
    <property type="match status" value="1"/>
</dbReference>
<comment type="subcellular location">
    <subcellularLocation>
        <location evidence="1 10">Cytoplasm</location>
    </subcellularLocation>
</comment>
<sequence>MSLPRACVMNILAELRSRFEPVLSEWTDDPSSVIEMLKASQDAKFGDYQANFAMPLAARIPDLKPRDLATQIVEKVDLSDFCEPLEVAGPGFINIRLKQDWLNTQTQNLVRDERLGVIPAESPQKVVVDFSAPNVAKPMHVGHLRSTVIGDANYRVLKFLGHDVVGDNHIGDWGTQFGMIIFGYKHFLNEAAFAEAPVTELARLYRLVNQLSDYHATQTKIPRQQAEIEQLAEKLKTRESSADLTNKKVQKEIKKLKSDLGERKSELQEMQEKQALLEQNEDLHSKAVSFPDIARQAREETARLHAGDADNLALWKQFLPQCLDAIQTVYDRLDIHFDMSLGESYYNPMLADVVSDLKARGLAEESQGAICVFIEGFKSPFMIQKQDGAFTYATTDLATIKYRVEELKADRVLYVVDSRQSEHFQLLFATVKEWGYSNLELQHVSFGSVLGENKRPLKTRAGDNVGLESLLDESIQRAYAIIAENDDVKPEGPELSEDKRQEIAKIIGLGGIKYADLKHNRDSDYMFDWDKMLSYHGDTATYMQYAYARVCGIFRKGQIDRIALRDQQVSLNLVDASERALALQINRYSEILESVAIEARPNYLTNYLFELAKIFSTFFNDCPVLKAETEQVKTSRLLLCDLTARTVEHGLSLLGIKTCERM</sequence>
<feature type="short sequence motif" description="'HIGH' region" evidence="10">
    <location>
        <begin position="133"/>
        <end position="143"/>
    </location>
</feature>
<keyword evidence="3 10" id="KW-0963">Cytoplasm</keyword>
<evidence type="ECO:0000256" key="10">
    <source>
        <dbReference type="HAMAP-Rule" id="MF_00123"/>
    </source>
</evidence>
<keyword evidence="4 10" id="KW-0436">Ligase</keyword>
<comment type="subunit">
    <text evidence="10">Monomer.</text>
</comment>
<dbReference type="Gene3D" id="3.30.1360.70">
    <property type="entry name" value="Arginyl tRNA synthetase N-terminal domain"/>
    <property type="match status" value="1"/>
</dbReference>
<evidence type="ECO:0000259" key="14">
    <source>
        <dbReference type="SMART" id="SM01016"/>
    </source>
</evidence>
<dbReference type="EC" id="6.1.1.19" evidence="10"/>
<dbReference type="InterPro" id="IPR008909">
    <property type="entry name" value="DALR_anticod-bd"/>
</dbReference>
<proteinExistence type="inferred from homology"/>
<dbReference type="KEGG" id="gax:Pan161_43740"/>
<dbReference type="Pfam" id="PF05746">
    <property type="entry name" value="DALR_1"/>
    <property type="match status" value="1"/>
</dbReference>
<dbReference type="InterPro" id="IPR014729">
    <property type="entry name" value="Rossmann-like_a/b/a_fold"/>
</dbReference>
<dbReference type="Pfam" id="PF03485">
    <property type="entry name" value="Arg_tRNA_synt_N"/>
    <property type="match status" value="1"/>
</dbReference>
<dbReference type="NCBIfam" id="TIGR00456">
    <property type="entry name" value="argS"/>
    <property type="match status" value="1"/>
</dbReference>
<evidence type="ECO:0000256" key="12">
    <source>
        <dbReference type="SAM" id="Coils"/>
    </source>
</evidence>
<dbReference type="SUPFAM" id="SSF55190">
    <property type="entry name" value="Arginyl-tRNA synthetase (ArgRS), N-terminal 'additional' domain"/>
    <property type="match status" value="1"/>
</dbReference>
<evidence type="ECO:0000259" key="13">
    <source>
        <dbReference type="SMART" id="SM00836"/>
    </source>
</evidence>
<evidence type="ECO:0000313" key="16">
    <source>
        <dbReference type="Proteomes" id="UP000316855"/>
    </source>
</evidence>
<dbReference type="GO" id="GO:0006420">
    <property type="term" value="P:arginyl-tRNA aminoacylation"/>
    <property type="evidence" value="ECO:0007669"/>
    <property type="project" value="UniProtKB-UniRule"/>
</dbReference>
<feature type="domain" description="DALR anticodon binding" evidence="13">
    <location>
        <begin position="543"/>
        <end position="662"/>
    </location>
</feature>
<dbReference type="PANTHER" id="PTHR11956">
    <property type="entry name" value="ARGINYL-TRNA SYNTHETASE"/>
    <property type="match status" value="1"/>
</dbReference>
<dbReference type="InterPro" id="IPR001278">
    <property type="entry name" value="Arg-tRNA-ligase"/>
</dbReference>
<name>A0A517VI72_9PLAN</name>
<dbReference type="GO" id="GO:0004814">
    <property type="term" value="F:arginine-tRNA ligase activity"/>
    <property type="evidence" value="ECO:0007669"/>
    <property type="project" value="UniProtKB-UniRule"/>
</dbReference>
<dbReference type="InterPro" id="IPR005148">
    <property type="entry name" value="Arg-tRNA-synth_N"/>
</dbReference>
<keyword evidence="5 10" id="KW-0547">Nucleotide-binding</keyword>
<dbReference type="PROSITE" id="PS00178">
    <property type="entry name" value="AA_TRNA_LIGASE_I"/>
    <property type="match status" value="1"/>
</dbReference>
<dbReference type="SUPFAM" id="SSF47323">
    <property type="entry name" value="Anticodon-binding domain of a subclass of class I aminoacyl-tRNA synthetases"/>
    <property type="match status" value="1"/>
</dbReference>
<evidence type="ECO:0000256" key="2">
    <source>
        <dbReference type="ARBA" id="ARBA00005594"/>
    </source>
</evidence>
<accession>A0A517VI72</accession>
<evidence type="ECO:0000256" key="4">
    <source>
        <dbReference type="ARBA" id="ARBA00022598"/>
    </source>
</evidence>
<dbReference type="GO" id="GO:0005737">
    <property type="term" value="C:cytoplasm"/>
    <property type="evidence" value="ECO:0007669"/>
    <property type="project" value="UniProtKB-SubCell"/>
</dbReference>
<keyword evidence="12" id="KW-0175">Coiled coil</keyword>
<dbReference type="GO" id="GO:0005524">
    <property type="term" value="F:ATP binding"/>
    <property type="evidence" value="ECO:0007669"/>
    <property type="project" value="UniProtKB-UniRule"/>
</dbReference>
<dbReference type="Proteomes" id="UP000316855">
    <property type="component" value="Chromosome"/>
</dbReference>
<evidence type="ECO:0000256" key="1">
    <source>
        <dbReference type="ARBA" id="ARBA00004496"/>
    </source>
</evidence>
<dbReference type="CDD" id="cd00671">
    <property type="entry name" value="ArgRS_core"/>
    <property type="match status" value="1"/>
</dbReference>
<feature type="domain" description="Arginyl tRNA synthetase N-terminal" evidence="14">
    <location>
        <begin position="9"/>
        <end position="97"/>
    </location>
</feature>
<dbReference type="SMART" id="SM01016">
    <property type="entry name" value="Arg_tRNA_synt_N"/>
    <property type="match status" value="1"/>
</dbReference>
<evidence type="ECO:0000256" key="6">
    <source>
        <dbReference type="ARBA" id="ARBA00022840"/>
    </source>
</evidence>
<gene>
    <name evidence="10 15" type="primary">argS</name>
    <name evidence="15" type="ORF">Pan161_43740</name>
</gene>
<dbReference type="PRINTS" id="PR01038">
    <property type="entry name" value="TRNASYNTHARG"/>
</dbReference>
<comment type="catalytic activity">
    <reaction evidence="9 10">
        <text>tRNA(Arg) + L-arginine + ATP = L-arginyl-tRNA(Arg) + AMP + diphosphate</text>
        <dbReference type="Rhea" id="RHEA:20301"/>
        <dbReference type="Rhea" id="RHEA-COMP:9658"/>
        <dbReference type="Rhea" id="RHEA-COMP:9673"/>
        <dbReference type="ChEBI" id="CHEBI:30616"/>
        <dbReference type="ChEBI" id="CHEBI:32682"/>
        <dbReference type="ChEBI" id="CHEBI:33019"/>
        <dbReference type="ChEBI" id="CHEBI:78442"/>
        <dbReference type="ChEBI" id="CHEBI:78513"/>
        <dbReference type="ChEBI" id="CHEBI:456215"/>
        <dbReference type="EC" id="6.1.1.19"/>
    </reaction>
</comment>
<evidence type="ECO:0000256" key="11">
    <source>
        <dbReference type="RuleBase" id="RU363038"/>
    </source>
</evidence>
<dbReference type="HAMAP" id="MF_00123">
    <property type="entry name" value="Arg_tRNA_synth"/>
    <property type="match status" value="1"/>
</dbReference>
<dbReference type="Gene3D" id="1.10.730.10">
    <property type="entry name" value="Isoleucyl-tRNA Synthetase, Domain 1"/>
    <property type="match status" value="1"/>
</dbReference>
<keyword evidence="16" id="KW-1185">Reference proteome</keyword>
<evidence type="ECO:0000313" key="15">
    <source>
        <dbReference type="EMBL" id="QDT92705.1"/>
    </source>
</evidence>
<dbReference type="Pfam" id="PF00750">
    <property type="entry name" value="tRNA-synt_1d"/>
    <property type="match status" value="1"/>
</dbReference>
<comment type="similarity">
    <text evidence="2 10 11">Belongs to the class-I aminoacyl-tRNA synthetase family.</text>
</comment>
<keyword evidence="6 10" id="KW-0067">ATP-binding</keyword>
<organism evidence="15 16">
    <name type="scientific">Gimesia algae</name>
    <dbReference type="NCBI Taxonomy" id="2527971"/>
    <lineage>
        <taxon>Bacteria</taxon>
        <taxon>Pseudomonadati</taxon>
        <taxon>Planctomycetota</taxon>
        <taxon>Planctomycetia</taxon>
        <taxon>Planctomycetales</taxon>
        <taxon>Planctomycetaceae</taxon>
        <taxon>Gimesia</taxon>
    </lineage>
</organism>
<dbReference type="InterPro" id="IPR036695">
    <property type="entry name" value="Arg-tRNA-synth_N_sf"/>
</dbReference>
<keyword evidence="8 10" id="KW-0030">Aminoacyl-tRNA synthetase</keyword>
<dbReference type="SMART" id="SM00836">
    <property type="entry name" value="DALR_1"/>
    <property type="match status" value="1"/>
</dbReference>
<dbReference type="EMBL" id="CP036343">
    <property type="protein sequence ID" value="QDT92705.1"/>
    <property type="molecule type" value="Genomic_DNA"/>
</dbReference>
<dbReference type="InterPro" id="IPR001412">
    <property type="entry name" value="aa-tRNA-synth_I_CS"/>
</dbReference>
<evidence type="ECO:0000256" key="9">
    <source>
        <dbReference type="ARBA" id="ARBA00049339"/>
    </source>
</evidence>
<dbReference type="InterPro" id="IPR009080">
    <property type="entry name" value="tRNAsynth_Ia_anticodon-bd"/>
</dbReference>
<protein>
    <recommendedName>
        <fullName evidence="10">Arginine--tRNA ligase</fullName>
        <ecNumber evidence="10">6.1.1.19</ecNumber>
    </recommendedName>
    <alternativeName>
        <fullName evidence="10">Arginyl-tRNA synthetase</fullName>
        <shortName evidence="10">ArgRS</shortName>
    </alternativeName>
</protein>
<dbReference type="AlphaFoldDB" id="A0A517VI72"/>
<dbReference type="PANTHER" id="PTHR11956:SF5">
    <property type="entry name" value="ARGININE--TRNA LIGASE, CYTOPLASMIC"/>
    <property type="match status" value="1"/>
</dbReference>
<keyword evidence="7 10" id="KW-0648">Protein biosynthesis</keyword>
<evidence type="ECO:0000256" key="5">
    <source>
        <dbReference type="ARBA" id="ARBA00022741"/>
    </source>
</evidence>
<dbReference type="SUPFAM" id="SSF52374">
    <property type="entry name" value="Nucleotidylyl transferase"/>
    <property type="match status" value="1"/>
</dbReference>
<evidence type="ECO:0000256" key="7">
    <source>
        <dbReference type="ARBA" id="ARBA00022917"/>
    </source>
</evidence>
<dbReference type="InterPro" id="IPR035684">
    <property type="entry name" value="ArgRS_core"/>
</dbReference>
<dbReference type="CDD" id="cd07956">
    <property type="entry name" value="Anticodon_Ia_Arg"/>
    <property type="match status" value="1"/>
</dbReference>
<evidence type="ECO:0000256" key="3">
    <source>
        <dbReference type="ARBA" id="ARBA00022490"/>
    </source>
</evidence>
<reference evidence="15 16" key="1">
    <citation type="submission" date="2019-02" db="EMBL/GenBank/DDBJ databases">
        <title>Deep-cultivation of Planctomycetes and their phenomic and genomic characterization uncovers novel biology.</title>
        <authorList>
            <person name="Wiegand S."/>
            <person name="Jogler M."/>
            <person name="Boedeker C."/>
            <person name="Pinto D."/>
            <person name="Vollmers J."/>
            <person name="Rivas-Marin E."/>
            <person name="Kohn T."/>
            <person name="Peeters S.H."/>
            <person name="Heuer A."/>
            <person name="Rast P."/>
            <person name="Oberbeckmann S."/>
            <person name="Bunk B."/>
            <person name="Jeske O."/>
            <person name="Meyerdierks A."/>
            <person name="Storesund J.E."/>
            <person name="Kallscheuer N."/>
            <person name="Luecker S."/>
            <person name="Lage O.M."/>
            <person name="Pohl T."/>
            <person name="Merkel B.J."/>
            <person name="Hornburger P."/>
            <person name="Mueller R.-W."/>
            <person name="Bruemmer F."/>
            <person name="Labrenz M."/>
            <person name="Spormann A.M."/>
            <person name="Op den Camp H."/>
            <person name="Overmann J."/>
            <person name="Amann R."/>
            <person name="Jetten M.S.M."/>
            <person name="Mascher T."/>
            <person name="Medema M.H."/>
            <person name="Devos D.P."/>
            <person name="Kaster A.-K."/>
            <person name="Ovreas L."/>
            <person name="Rohde M."/>
            <person name="Galperin M.Y."/>
            <person name="Jogler C."/>
        </authorList>
    </citation>
    <scope>NUCLEOTIDE SEQUENCE [LARGE SCALE GENOMIC DNA]</scope>
    <source>
        <strain evidence="15 16">Pan161</strain>
    </source>
</reference>
<evidence type="ECO:0000256" key="8">
    <source>
        <dbReference type="ARBA" id="ARBA00023146"/>
    </source>
</evidence>
<dbReference type="Gene3D" id="3.40.50.620">
    <property type="entry name" value="HUPs"/>
    <property type="match status" value="1"/>
</dbReference>
<feature type="coiled-coil region" evidence="12">
    <location>
        <begin position="246"/>
        <end position="280"/>
    </location>
</feature>